<dbReference type="OrthoDB" id="5137249at2"/>
<keyword evidence="9" id="KW-1185">Reference proteome</keyword>
<evidence type="ECO:0000313" key="9">
    <source>
        <dbReference type="Proteomes" id="UP000298653"/>
    </source>
</evidence>
<dbReference type="Pfam" id="PF02687">
    <property type="entry name" value="FtsX"/>
    <property type="match status" value="2"/>
</dbReference>
<feature type="transmembrane region" description="Helical" evidence="6">
    <location>
        <begin position="297"/>
        <end position="323"/>
    </location>
</feature>
<organism evidence="8 9">
    <name type="scientific">Anaerostipes rhamnosivorans</name>
    <dbReference type="NCBI Taxonomy" id="1229621"/>
    <lineage>
        <taxon>Bacteria</taxon>
        <taxon>Bacillati</taxon>
        <taxon>Bacillota</taxon>
        <taxon>Clostridia</taxon>
        <taxon>Lachnospirales</taxon>
        <taxon>Lachnospiraceae</taxon>
        <taxon>Anaerostipes</taxon>
    </lineage>
</organism>
<dbReference type="Proteomes" id="UP000298653">
    <property type="component" value="Chromosome"/>
</dbReference>
<evidence type="ECO:0000256" key="5">
    <source>
        <dbReference type="ARBA" id="ARBA00023136"/>
    </source>
</evidence>
<dbReference type="PROSITE" id="PS51257">
    <property type="entry name" value="PROKAR_LIPOPROTEIN"/>
    <property type="match status" value="1"/>
</dbReference>
<feature type="domain" description="ABC3 transporter permease C-terminal" evidence="7">
    <location>
        <begin position="255"/>
        <end position="366"/>
    </location>
</feature>
<comment type="subcellular location">
    <subcellularLocation>
        <location evidence="1">Cell membrane</location>
        <topology evidence="1">Multi-pass membrane protein</topology>
    </subcellularLocation>
</comment>
<feature type="transmembrane region" description="Helical" evidence="6">
    <location>
        <begin position="617"/>
        <end position="643"/>
    </location>
</feature>
<keyword evidence="3 6" id="KW-0812">Transmembrane</keyword>
<feature type="domain" description="ABC3 transporter permease C-terminal" evidence="7">
    <location>
        <begin position="627"/>
        <end position="739"/>
    </location>
</feature>
<dbReference type="RefSeq" id="WP_137328714.1">
    <property type="nucleotide sequence ID" value="NZ_CP040058.1"/>
</dbReference>
<feature type="transmembrane region" description="Helical" evidence="6">
    <location>
        <begin position="343"/>
        <end position="367"/>
    </location>
</feature>
<protein>
    <submittedName>
        <fullName evidence="8">ABC transporter permease protein</fullName>
    </submittedName>
</protein>
<feature type="transmembrane region" description="Helical" evidence="6">
    <location>
        <begin position="712"/>
        <end position="731"/>
    </location>
</feature>
<keyword evidence="5 6" id="KW-0472">Membrane</keyword>
<feature type="transmembrane region" description="Helical" evidence="6">
    <location>
        <begin position="417"/>
        <end position="437"/>
    </location>
</feature>
<feature type="transmembrane region" description="Helical" evidence="6">
    <location>
        <begin position="255"/>
        <end position="276"/>
    </location>
</feature>
<dbReference type="AlphaFoldDB" id="A0A4P8IEP9"/>
<feature type="transmembrane region" description="Helical" evidence="6">
    <location>
        <begin position="16"/>
        <end position="35"/>
    </location>
</feature>
<reference evidence="8 9" key="1">
    <citation type="submission" date="2019-05" db="EMBL/GenBank/DDBJ databases">
        <title>Complete genome sequencing of Anaerostipes rhamnosivorans.</title>
        <authorList>
            <person name="Bui T.P.N."/>
            <person name="de Vos W.M."/>
        </authorList>
    </citation>
    <scope>NUCLEOTIDE SEQUENCE [LARGE SCALE GENOMIC DNA]</scope>
    <source>
        <strain evidence="8 9">1y2</strain>
    </source>
</reference>
<evidence type="ECO:0000256" key="1">
    <source>
        <dbReference type="ARBA" id="ARBA00004651"/>
    </source>
</evidence>
<accession>A0A4P8IEP9</accession>
<evidence type="ECO:0000259" key="7">
    <source>
        <dbReference type="Pfam" id="PF02687"/>
    </source>
</evidence>
<evidence type="ECO:0000256" key="3">
    <source>
        <dbReference type="ARBA" id="ARBA00022692"/>
    </source>
</evidence>
<evidence type="ECO:0000256" key="6">
    <source>
        <dbReference type="SAM" id="Phobius"/>
    </source>
</evidence>
<dbReference type="GO" id="GO:0005886">
    <property type="term" value="C:plasma membrane"/>
    <property type="evidence" value="ECO:0007669"/>
    <property type="project" value="UniProtKB-SubCell"/>
</dbReference>
<keyword evidence="2" id="KW-1003">Cell membrane</keyword>
<gene>
    <name evidence="8" type="ORF">AR1Y2_1857</name>
</gene>
<evidence type="ECO:0000256" key="2">
    <source>
        <dbReference type="ARBA" id="ARBA00022475"/>
    </source>
</evidence>
<dbReference type="KEGG" id="arf:AR1Y2_1857"/>
<feature type="transmembrane region" description="Helical" evidence="6">
    <location>
        <begin position="677"/>
        <end position="700"/>
    </location>
</feature>
<dbReference type="InterPro" id="IPR038766">
    <property type="entry name" value="Membrane_comp_ABC_pdt"/>
</dbReference>
<dbReference type="PANTHER" id="PTHR30287:SF1">
    <property type="entry name" value="INNER MEMBRANE PROTEIN"/>
    <property type="match status" value="1"/>
</dbReference>
<evidence type="ECO:0000313" key="8">
    <source>
        <dbReference type="EMBL" id="QCP35311.1"/>
    </source>
</evidence>
<dbReference type="EMBL" id="CP040058">
    <property type="protein sequence ID" value="QCP35311.1"/>
    <property type="molecule type" value="Genomic_DNA"/>
</dbReference>
<name>A0A4P8IEP9_9FIRM</name>
<dbReference type="PANTHER" id="PTHR30287">
    <property type="entry name" value="MEMBRANE COMPONENT OF PREDICTED ABC SUPERFAMILY METABOLITE UPTAKE TRANSPORTER"/>
    <property type="match status" value="1"/>
</dbReference>
<evidence type="ECO:0000256" key="4">
    <source>
        <dbReference type="ARBA" id="ARBA00022989"/>
    </source>
</evidence>
<dbReference type="InterPro" id="IPR003838">
    <property type="entry name" value="ABC3_permease_C"/>
</dbReference>
<keyword evidence="4 6" id="KW-1133">Transmembrane helix</keyword>
<sequence>MLLIKKTFRDIRKNRVQFLAIFLMMFFGCFLFSGITGEWNGLKTSWKSYIDRQELADQWAYKKAFSKAELEKLKSDKRVEKAEGRLFLPMNLEGKDKTSIDCYFAQTNMVSRLYIKSGEAFNSSKKGIWLDELFARENGYKTGDMMTVVQGNRKVSGRILGLVLSPEYIYSAGKGTMAPDHKNSGFAWISPKLFPVSGQLPYNQVALKANKPYKGQKLAGKILGADGMTEVLEKDHPAVSMITDEIRQHQSIGDIFSGAFLFMAFMITVTTMHRMLKNQRTQIGILKALGFSKKKLTLHYLTHSLLICAAGVGLGYILGYRILPELIYRFLKEMYVLPRWEGSLPASFAVLPVGCIFLCLGISLFVCQNYLRGTAAESLGGEVPSKSRKNSMRLPQKLSFSSRWNLRDISRNRLRGFMTLCGILGCTALLFCAFSLYDTFTNLSDWTFHRQQSYQCKITDLPDKKGKKDLLQKTDGEYLMEGTASIKKNGKQEEVSLTVQESAKYLRLAVKLDQFTEIRDGIAVSKKTADQLKIKKGDTVVWKVSGEKKEIRSKVRAVIRTPSTQGITVMRSDFQKSGMAFRPTAVIGKISENGFGKYKKQCTVSQQKDLTKSMDDLMAGMVMMIGILVFGAVLLGSVMLYNLGVLSYLERYREFATLKVLGFQDSQIRTIMVQQNVWICAAGILLGLPAGYGLLCYMLSTVQESMDIPVYIRWSSWLLSAVGTLVLSWLISRVVSRKIPGISMAEALKLKE</sequence>
<proteinExistence type="predicted"/>